<reference evidence="2 3" key="1">
    <citation type="journal article" date="2018" name="Mycol. Prog.">
        <title>Coniella lustricola, a new species from submerged detritus.</title>
        <authorList>
            <person name="Raudabaugh D.B."/>
            <person name="Iturriaga T."/>
            <person name="Carver A."/>
            <person name="Mondo S."/>
            <person name="Pangilinan J."/>
            <person name="Lipzen A."/>
            <person name="He G."/>
            <person name="Amirebrahimi M."/>
            <person name="Grigoriev I.V."/>
            <person name="Miller A.N."/>
        </authorList>
    </citation>
    <scope>NUCLEOTIDE SEQUENCE [LARGE SCALE GENOMIC DNA]</scope>
    <source>
        <strain evidence="2 3">B22-T-1</strain>
    </source>
</reference>
<dbReference type="EMBL" id="KZ678503">
    <property type="protein sequence ID" value="PSR81433.1"/>
    <property type="molecule type" value="Genomic_DNA"/>
</dbReference>
<feature type="compositionally biased region" description="Basic and acidic residues" evidence="1">
    <location>
        <begin position="109"/>
        <end position="119"/>
    </location>
</feature>
<organism evidence="2 3">
    <name type="scientific">Coniella lustricola</name>
    <dbReference type="NCBI Taxonomy" id="2025994"/>
    <lineage>
        <taxon>Eukaryota</taxon>
        <taxon>Fungi</taxon>
        <taxon>Dikarya</taxon>
        <taxon>Ascomycota</taxon>
        <taxon>Pezizomycotina</taxon>
        <taxon>Sordariomycetes</taxon>
        <taxon>Sordariomycetidae</taxon>
        <taxon>Diaporthales</taxon>
        <taxon>Schizoparmaceae</taxon>
        <taxon>Coniella</taxon>
    </lineage>
</organism>
<name>A0A2T3A223_9PEZI</name>
<accession>A0A2T3A223</accession>
<dbReference type="AlphaFoldDB" id="A0A2T3A223"/>
<feature type="region of interest" description="Disordered" evidence="1">
    <location>
        <begin position="107"/>
        <end position="166"/>
    </location>
</feature>
<evidence type="ECO:0000313" key="3">
    <source>
        <dbReference type="Proteomes" id="UP000241462"/>
    </source>
</evidence>
<dbReference type="InParanoid" id="A0A2T3A223"/>
<feature type="compositionally biased region" description="Polar residues" evidence="1">
    <location>
        <begin position="120"/>
        <end position="153"/>
    </location>
</feature>
<proteinExistence type="predicted"/>
<evidence type="ECO:0000256" key="1">
    <source>
        <dbReference type="SAM" id="MobiDB-lite"/>
    </source>
</evidence>
<gene>
    <name evidence="2" type="ORF">BD289DRAFT_439140</name>
</gene>
<sequence>MAQQADPQSHRNWALRGAEEWTPPPLVVGRMLTAMFQRHVKALPGERCFRHPPASFRRVMEEVKVIEDLLQTCTVGAGLPVRGSRSKVLLLVYDSGTLEFYDVSTLSTRPKEPQGKRSNAEQNKPLQCHSASATPAHSRNPTPSRGHSRNQNPAEAARTISAFTPG</sequence>
<keyword evidence="3" id="KW-1185">Reference proteome</keyword>
<protein>
    <submittedName>
        <fullName evidence="2">Uncharacterized protein</fullName>
    </submittedName>
</protein>
<dbReference type="Proteomes" id="UP000241462">
    <property type="component" value="Unassembled WGS sequence"/>
</dbReference>
<evidence type="ECO:0000313" key="2">
    <source>
        <dbReference type="EMBL" id="PSR81433.1"/>
    </source>
</evidence>